<evidence type="ECO:0000313" key="4">
    <source>
        <dbReference type="EMBL" id="ACV81266.1"/>
    </source>
</evidence>
<evidence type="ECO:0000256" key="1">
    <source>
        <dbReference type="ARBA" id="ARBA00009129"/>
    </source>
</evidence>
<reference evidence="4 5" key="2">
    <citation type="journal article" date="2010" name="Stand. Genomic Sci.">
        <title>Complete genome sequence of Nakamurella multipartita type strain (Y-104).</title>
        <authorList>
            <person name="Tice H."/>
            <person name="Mayilraj S."/>
            <person name="Sims D."/>
            <person name="Lapidus A."/>
            <person name="Nolan M."/>
            <person name="Lucas S."/>
            <person name="Glavina Del Rio T."/>
            <person name="Copeland A."/>
            <person name="Cheng J.F."/>
            <person name="Meincke L."/>
            <person name="Bruce D."/>
            <person name="Goodwin L."/>
            <person name="Pitluck S."/>
            <person name="Ivanova N."/>
            <person name="Mavromatis K."/>
            <person name="Ovchinnikova G."/>
            <person name="Pati A."/>
            <person name="Chen A."/>
            <person name="Palaniappan K."/>
            <person name="Land M."/>
            <person name="Hauser L."/>
            <person name="Chang Y.J."/>
            <person name="Jeffries C.D."/>
            <person name="Detter J.C."/>
            <person name="Brettin T."/>
            <person name="Rohde M."/>
            <person name="Goker M."/>
            <person name="Bristow J."/>
            <person name="Eisen J.A."/>
            <person name="Markowitz V."/>
            <person name="Hugenholtz P."/>
            <person name="Kyrpides N.C."/>
            <person name="Klenk H.P."/>
            <person name="Chen F."/>
        </authorList>
    </citation>
    <scope>NUCLEOTIDE SEQUENCE [LARGE SCALE GENOMIC DNA]</scope>
    <source>
        <strain evidence="5">ATCC 700099 / DSM 44233 / CIP 104796 / JCM 9543 / NBRC 105858 / Y-104</strain>
    </source>
</reference>
<dbReference type="Proteomes" id="UP000002218">
    <property type="component" value="Chromosome"/>
</dbReference>
<dbReference type="Pfam" id="PF05532">
    <property type="entry name" value="CsbD"/>
    <property type="match status" value="1"/>
</dbReference>
<dbReference type="SUPFAM" id="SSF69047">
    <property type="entry name" value="Hypothetical protein YjbJ"/>
    <property type="match status" value="1"/>
</dbReference>
<dbReference type="KEGG" id="nml:Namu_4993"/>
<reference evidence="5" key="1">
    <citation type="submission" date="2009-09" db="EMBL/GenBank/DDBJ databases">
        <title>The complete genome of Nakamurella multipartita DSM 44233.</title>
        <authorList>
            <consortium name="US DOE Joint Genome Institute (JGI-PGF)"/>
            <person name="Lucas S."/>
            <person name="Copeland A."/>
            <person name="Lapidus A."/>
            <person name="Glavina del Rio T."/>
            <person name="Dalin E."/>
            <person name="Tice H."/>
            <person name="Bruce D."/>
            <person name="Goodwin L."/>
            <person name="Pitluck S."/>
            <person name="Kyrpides N."/>
            <person name="Mavromatis K."/>
            <person name="Ivanova N."/>
            <person name="Ovchinnikova G."/>
            <person name="Sims D."/>
            <person name="Meincke L."/>
            <person name="Brettin T."/>
            <person name="Detter J.C."/>
            <person name="Han C."/>
            <person name="Larimer F."/>
            <person name="Land M."/>
            <person name="Hauser L."/>
            <person name="Markowitz V."/>
            <person name="Cheng J.-F."/>
            <person name="Hugenholtz P."/>
            <person name="Woyke T."/>
            <person name="Wu D."/>
            <person name="Klenk H.-P."/>
            <person name="Eisen J.A."/>
        </authorList>
    </citation>
    <scope>NUCLEOTIDE SEQUENCE [LARGE SCALE GENOMIC DNA]</scope>
    <source>
        <strain evidence="5">ATCC 700099 / DSM 44233 / CIP 104796 / JCM 9543 / NBRC 105858 / Y-104</strain>
    </source>
</reference>
<feature type="domain" description="CsbD-like" evidence="3">
    <location>
        <begin position="5"/>
        <end position="56"/>
    </location>
</feature>
<gene>
    <name evidence="4" type="ordered locus">Namu_4993</name>
</gene>
<dbReference type="InterPro" id="IPR008462">
    <property type="entry name" value="CsbD"/>
</dbReference>
<organism evidence="4 5">
    <name type="scientific">Nakamurella multipartita (strain ATCC 700099 / DSM 44233 / CIP 104796 / JCM 9543 / NBRC 105858 / Y-104)</name>
    <name type="common">Microsphaera multipartita</name>
    <dbReference type="NCBI Taxonomy" id="479431"/>
    <lineage>
        <taxon>Bacteria</taxon>
        <taxon>Bacillati</taxon>
        <taxon>Actinomycetota</taxon>
        <taxon>Actinomycetes</taxon>
        <taxon>Nakamurellales</taxon>
        <taxon>Nakamurellaceae</taxon>
        <taxon>Nakamurella</taxon>
    </lineage>
</organism>
<dbReference type="eggNOG" id="COG3237">
    <property type="taxonomic scope" value="Bacteria"/>
</dbReference>
<dbReference type="InterPro" id="IPR036629">
    <property type="entry name" value="YjbJ_sf"/>
</dbReference>
<keyword evidence="5" id="KW-1185">Reference proteome</keyword>
<feature type="region of interest" description="Disordered" evidence="2">
    <location>
        <begin position="26"/>
        <end position="57"/>
    </location>
</feature>
<dbReference type="OrthoDB" id="3699988at2"/>
<dbReference type="HOGENOM" id="CLU_135567_1_1_11"/>
<dbReference type="EMBL" id="CP001737">
    <property type="protein sequence ID" value="ACV81266.1"/>
    <property type="molecule type" value="Genomic_DNA"/>
</dbReference>
<dbReference type="AlphaFoldDB" id="C8XA66"/>
<dbReference type="Gene3D" id="1.10.1470.10">
    <property type="entry name" value="YjbJ"/>
    <property type="match status" value="1"/>
</dbReference>
<evidence type="ECO:0000256" key="2">
    <source>
        <dbReference type="SAM" id="MobiDB-lite"/>
    </source>
</evidence>
<dbReference type="STRING" id="479431.Namu_4993"/>
<dbReference type="RefSeq" id="WP_015750074.1">
    <property type="nucleotide sequence ID" value="NC_013235.1"/>
</dbReference>
<protein>
    <submittedName>
        <fullName evidence="4">CsbD family protein</fullName>
    </submittedName>
</protein>
<proteinExistence type="inferred from homology"/>
<evidence type="ECO:0000259" key="3">
    <source>
        <dbReference type="Pfam" id="PF05532"/>
    </source>
</evidence>
<accession>C8XA66</accession>
<dbReference type="InParanoid" id="C8XA66"/>
<feature type="compositionally biased region" description="Basic and acidic residues" evidence="2">
    <location>
        <begin position="33"/>
        <end position="57"/>
    </location>
</feature>
<comment type="similarity">
    <text evidence="1">Belongs to the UPF0337 (CsbD) family.</text>
</comment>
<evidence type="ECO:0000313" key="5">
    <source>
        <dbReference type="Proteomes" id="UP000002218"/>
    </source>
</evidence>
<name>C8XA66_NAKMY</name>
<sequence>MSAVDKIKNKAQEVVGEVKQTVGQVTGNEDLEAQGRADQAKADVKNAGESVKDAFKN</sequence>